<comment type="caution">
    <text evidence="1">The sequence shown here is derived from an EMBL/GenBank/DDBJ whole genome shotgun (WGS) entry which is preliminary data.</text>
</comment>
<evidence type="ECO:0000313" key="2">
    <source>
        <dbReference type="Proteomes" id="UP000798662"/>
    </source>
</evidence>
<dbReference type="Proteomes" id="UP000798662">
    <property type="component" value="Chromosome 3"/>
</dbReference>
<organism evidence="1 2">
    <name type="scientific">Pyropia yezoensis</name>
    <name type="common">Susabi-nori</name>
    <name type="synonym">Porphyra yezoensis</name>
    <dbReference type="NCBI Taxonomy" id="2788"/>
    <lineage>
        <taxon>Eukaryota</taxon>
        <taxon>Rhodophyta</taxon>
        <taxon>Bangiophyceae</taxon>
        <taxon>Bangiales</taxon>
        <taxon>Bangiaceae</taxon>
        <taxon>Pyropia</taxon>
    </lineage>
</organism>
<name>A0ACC3CJJ5_PYRYE</name>
<proteinExistence type="predicted"/>
<protein>
    <submittedName>
        <fullName evidence="1">Uncharacterized protein</fullName>
    </submittedName>
</protein>
<dbReference type="EMBL" id="CM020620">
    <property type="protein sequence ID" value="KAK1870140.1"/>
    <property type="molecule type" value="Genomic_DNA"/>
</dbReference>
<gene>
    <name evidence="1" type="ORF">I4F81_012602</name>
</gene>
<keyword evidence="2" id="KW-1185">Reference proteome</keyword>
<reference evidence="1" key="1">
    <citation type="submission" date="2019-11" db="EMBL/GenBank/DDBJ databases">
        <title>Nori genome reveals adaptations in red seaweeds to the harsh intertidal environment.</title>
        <authorList>
            <person name="Wang D."/>
            <person name="Mao Y."/>
        </authorList>
    </citation>
    <scope>NUCLEOTIDE SEQUENCE</scope>
    <source>
        <tissue evidence="1">Gametophyte</tissue>
    </source>
</reference>
<sequence>MAHPRRRPYHRFLAATTVVAVAVAVVHPLHWWLADAALPSSRPPDADGTMPAGTWQQPPLLHIVLDATYGTPIWRLTTFSGTGTWTPAIRADISDGRRYVWWSDGDADAGAGCVVALDLASAPPTVLGTLITWPSARGRVLAARMTPSGGAVLVQFASAGVYVYDTALSVGRRVMATRLFKDEAADMMVASGSVHDTLVAVNDDEAAKDGGWVVAVDLVFHGRLPMFPVPRNDEPLDGRPRVTVSGQVYDRPG</sequence>
<accession>A0ACC3CJJ5</accession>
<evidence type="ECO:0000313" key="1">
    <source>
        <dbReference type="EMBL" id="KAK1870140.1"/>
    </source>
</evidence>